<dbReference type="Proteomes" id="UP001172386">
    <property type="component" value="Unassembled WGS sequence"/>
</dbReference>
<protein>
    <submittedName>
        <fullName evidence="1">Uncharacterized protein</fullName>
    </submittedName>
</protein>
<comment type="caution">
    <text evidence="1">The sequence shown here is derived from an EMBL/GenBank/DDBJ whole genome shotgun (WGS) entry which is preliminary data.</text>
</comment>
<sequence>MSYEDSDDRRRGGYRTNDGLDPSSTTDAYGEQDRGFDSGVGSRGGGLRRNDGLDPSSTSDAYGGDSGTGRHQQYSGGNTGYRSNDGLDPSNTTDAYGEQSSRRRDDEMSSRRTDPGFGTASKYDRSAGGQYDDPSYGERTSGGLGYDDTIGTNERTGGVNRGGDQETSQYTSGGLGANDTYGDEKETGGADTGRDHNYGMGSGRTASQERGGIFPTEPGRDDVRRDRDDTSGSSKQDSTAGKLMEKAGGMFKSNKLQERGEQKRREAGGYDDSSNY</sequence>
<keyword evidence="2" id="KW-1185">Reference proteome</keyword>
<organism evidence="1 2">
    <name type="scientific">Neophaeococcomyces mojaviensis</name>
    <dbReference type="NCBI Taxonomy" id="3383035"/>
    <lineage>
        <taxon>Eukaryota</taxon>
        <taxon>Fungi</taxon>
        <taxon>Dikarya</taxon>
        <taxon>Ascomycota</taxon>
        <taxon>Pezizomycotina</taxon>
        <taxon>Eurotiomycetes</taxon>
        <taxon>Chaetothyriomycetidae</taxon>
        <taxon>Chaetothyriales</taxon>
        <taxon>Chaetothyriales incertae sedis</taxon>
        <taxon>Neophaeococcomyces</taxon>
    </lineage>
</organism>
<reference evidence="1" key="1">
    <citation type="submission" date="2022-10" db="EMBL/GenBank/DDBJ databases">
        <title>Culturing micro-colonial fungi from biological soil crusts in the Mojave desert and describing Neophaeococcomyces mojavensis, and introducing the new genera and species Taxawa tesnikishii.</title>
        <authorList>
            <person name="Kurbessoian T."/>
            <person name="Stajich J.E."/>
        </authorList>
    </citation>
    <scope>NUCLEOTIDE SEQUENCE</scope>
    <source>
        <strain evidence="1">JES_112</strain>
    </source>
</reference>
<proteinExistence type="predicted"/>
<evidence type="ECO:0000313" key="2">
    <source>
        <dbReference type="Proteomes" id="UP001172386"/>
    </source>
</evidence>
<accession>A0ACC3A6L4</accession>
<evidence type="ECO:0000313" key="1">
    <source>
        <dbReference type="EMBL" id="KAJ9656040.1"/>
    </source>
</evidence>
<name>A0ACC3A6L4_9EURO</name>
<gene>
    <name evidence="1" type="ORF">H2198_005200</name>
</gene>
<dbReference type="EMBL" id="JAPDRQ010000084">
    <property type="protein sequence ID" value="KAJ9656040.1"/>
    <property type="molecule type" value="Genomic_DNA"/>
</dbReference>